<dbReference type="SUPFAM" id="SSF54654">
    <property type="entry name" value="CI-2 family of serine protease inhibitors"/>
    <property type="match status" value="1"/>
</dbReference>
<dbReference type="InterPro" id="IPR036354">
    <property type="entry name" value="Prot_inh_pot1_sf"/>
</dbReference>
<evidence type="ECO:0000256" key="3">
    <source>
        <dbReference type="ARBA" id="ARBA00022900"/>
    </source>
</evidence>
<dbReference type="InterPro" id="IPR000864">
    <property type="entry name" value="Prot_inh_pot1"/>
</dbReference>
<comment type="caution">
    <text evidence="4">The sequence shown here is derived from an EMBL/GenBank/DDBJ whole genome shotgun (WGS) entry which is preliminary data.</text>
</comment>
<sequence>MSFCSGSGKSSWPELVGKPGTEAVATIQKENPNVHAYIIPPGVLINPDIRCDRVWVFVNSNGLVRSIPKIG</sequence>
<dbReference type="GO" id="GO:0004867">
    <property type="term" value="F:serine-type endopeptidase inhibitor activity"/>
    <property type="evidence" value="ECO:0007669"/>
    <property type="project" value="UniProtKB-KW"/>
</dbReference>
<protein>
    <submittedName>
        <fullName evidence="4">Uncharacterized protein</fullName>
    </submittedName>
</protein>
<reference evidence="4 5" key="1">
    <citation type="submission" date="2024-01" db="EMBL/GenBank/DDBJ databases">
        <title>The genomes of 5 underutilized Papilionoideae crops provide insights into root nodulation and disease resistanc.</title>
        <authorList>
            <person name="Yuan L."/>
        </authorList>
    </citation>
    <scope>NUCLEOTIDE SEQUENCE [LARGE SCALE GENOMIC DNA]</scope>
    <source>
        <strain evidence="4">ZHUSHIDOU_FW_LH</strain>
        <tissue evidence="4">Leaf</tissue>
    </source>
</reference>
<evidence type="ECO:0000256" key="2">
    <source>
        <dbReference type="ARBA" id="ARBA00022690"/>
    </source>
</evidence>
<evidence type="ECO:0000313" key="5">
    <source>
        <dbReference type="Proteomes" id="UP001372338"/>
    </source>
</evidence>
<name>A0AAN9I9I9_CROPI</name>
<evidence type="ECO:0000313" key="4">
    <source>
        <dbReference type="EMBL" id="KAK7268795.1"/>
    </source>
</evidence>
<keyword evidence="2" id="KW-0646">Protease inhibitor</keyword>
<gene>
    <name evidence="4" type="ORF">RIF29_21504</name>
</gene>
<evidence type="ECO:0000256" key="1">
    <source>
        <dbReference type="ARBA" id="ARBA00008210"/>
    </source>
</evidence>
<dbReference type="PANTHER" id="PTHR33091">
    <property type="entry name" value="PROTEIN, PUTATIVE, EXPRESSED-RELATED"/>
    <property type="match status" value="1"/>
</dbReference>
<keyword evidence="5" id="KW-1185">Reference proteome</keyword>
<dbReference type="PANTHER" id="PTHR33091:SF94">
    <property type="entry name" value="PROTEASE INHIBITOR PROTEIN"/>
    <property type="match status" value="1"/>
</dbReference>
<dbReference type="Gene3D" id="3.30.10.10">
    <property type="entry name" value="Trypsin Inhibitor V, subunit A"/>
    <property type="match status" value="1"/>
</dbReference>
<dbReference type="AlphaFoldDB" id="A0AAN9I9I9"/>
<comment type="similarity">
    <text evidence="1">Belongs to the protease inhibitor I13 (potato type I serine protease inhibitor) family.</text>
</comment>
<dbReference type="PROSITE" id="PS00285">
    <property type="entry name" value="POTATO_INHIBITOR"/>
    <property type="match status" value="1"/>
</dbReference>
<dbReference type="Pfam" id="PF00280">
    <property type="entry name" value="potato_inhibit"/>
    <property type="match status" value="1"/>
</dbReference>
<dbReference type="EMBL" id="JAYWIO010000004">
    <property type="protein sequence ID" value="KAK7268795.1"/>
    <property type="molecule type" value="Genomic_DNA"/>
</dbReference>
<proteinExistence type="inferred from homology"/>
<keyword evidence="3" id="KW-0722">Serine protease inhibitor</keyword>
<organism evidence="4 5">
    <name type="scientific">Crotalaria pallida</name>
    <name type="common">Smooth rattlebox</name>
    <name type="synonym">Crotalaria striata</name>
    <dbReference type="NCBI Taxonomy" id="3830"/>
    <lineage>
        <taxon>Eukaryota</taxon>
        <taxon>Viridiplantae</taxon>
        <taxon>Streptophyta</taxon>
        <taxon>Embryophyta</taxon>
        <taxon>Tracheophyta</taxon>
        <taxon>Spermatophyta</taxon>
        <taxon>Magnoliopsida</taxon>
        <taxon>eudicotyledons</taxon>
        <taxon>Gunneridae</taxon>
        <taxon>Pentapetalae</taxon>
        <taxon>rosids</taxon>
        <taxon>fabids</taxon>
        <taxon>Fabales</taxon>
        <taxon>Fabaceae</taxon>
        <taxon>Papilionoideae</taxon>
        <taxon>50 kb inversion clade</taxon>
        <taxon>genistoids sensu lato</taxon>
        <taxon>core genistoids</taxon>
        <taxon>Crotalarieae</taxon>
        <taxon>Crotalaria</taxon>
    </lineage>
</organism>
<accession>A0AAN9I9I9</accession>
<dbReference type="Proteomes" id="UP001372338">
    <property type="component" value="Unassembled WGS sequence"/>
</dbReference>
<dbReference type="GO" id="GO:0009611">
    <property type="term" value="P:response to wounding"/>
    <property type="evidence" value="ECO:0007669"/>
    <property type="project" value="InterPro"/>
</dbReference>